<name>A0ABZ3C7Q4_9ACTN</name>
<dbReference type="SUPFAM" id="SSF53822">
    <property type="entry name" value="Periplasmic binding protein-like I"/>
    <property type="match status" value="1"/>
</dbReference>
<keyword evidence="3" id="KW-0804">Transcription</keyword>
<evidence type="ECO:0000313" key="6">
    <source>
        <dbReference type="EMBL" id="WZW98813.1"/>
    </source>
</evidence>
<evidence type="ECO:0000256" key="1">
    <source>
        <dbReference type="ARBA" id="ARBA00023015"/>
    </source>
</evidence>
<reference evidence="6 7" key="1">
    <citation type="journal article" date="2023" name="Environ Microbiome">
        <title>A coral-associated actinobacterium mitigates coral bleaching under heat stress.</title>
        <authorList>
            <person name="Li J."/>
            <person name="Zou Y."/>
            <person name="Li Q."/>
            <person name="Zhang J."/>
            <person name="Bourne D.G."/>
            <person name="Lyu Y."/>
            <person name="Liu C."/>
            <person name="Zhang S."/>
        </authorList>
    </citation>
    <scope>NUCLEOTIDE SEQUENCE [LARGE SCALE GENOMIC DNA]</scope>
    <source>
        <strain evidence="6 7">SCSIO 13291</strain>
    </source>
</reference>
<feature type="compositionally biased region" description="Pro residues" evidence="4">
    <location>
        <begin position="325"/>
        <end position="342"/>
    </location>
</feature>
<gene>
    <name evidence="6" type="ORF">PCC79_00980</name>
</gene>
<feature type="domain" description="HTH lacI-type" evidence="5">
    <location>
        <begin position="5"/>
        <end position="61"/>
    </location>
</feature>
<evidence type="ECO:0000256" key="3">
    <source>
        <dbReference type="ARBA" id="ARBA00023163"/>
    </source>
</evidence>
<dbReference type="InterPro" id="IPR046335">
    <property type="entry name" value="LacI/GalR-like_sensor"/>
</dbReference>
<dbReference type="PANTHER" id="PTHR30146:SF109">
    <property type="entry name" value="HTH-TYPE TRANSCRIPTIONAL REGULATOR GALS"/>
    <property type="match status" value="1"/>
</dbReference>
<feature type="region of interest" description="Disordered" evidence="4">
    <location>
        <begin position="318"/>
        <end position="342"/>
    </location>
</feature>
<dbReference type="SUPFAM" id="SSF47413">
    <property type="entry name" value="lambda repressor-like DNA-binding domains"/>
    <property type="match status" value="1"/>
</dbReference>
<dbReference type="PANTHER" id="PTHR30146">
    <property type="entry name" value="LACI-RELATED TRANSCRIPTIONAL REPRESSOR"/>
    <property type="match status" value="1"/>
</dbReference>
<evidence type="ECO:0000313" key="7">
    <source>
        <dbReference type="Proteomes" id="UP001434337"/>
    </source>
</evidence>
<dbReference type="SMART" id="SM00354">
    <property type="entry name" value="HTH_LACI"/>
    <property type="match status" value="1"/>
</dbReference>
<keyword evidence="7" id="KW-1185">Reference proteome</keyword>
<keyword evidence="1" id="KW-0805">Transcription regulation</keyword>
<dbReference type="InterPro" id="IPR028082">
    <property type="entry name" value="Peripla_BP_I"/>
</dbReference>
<evidence type="ECO:0000256" key="4">
    <source>
        <dbReference type="SAM" id="MobiDB-lite"/>
    </source>
</evidence>
<sequence>MARRITARDIADEVGVSRATVGFVLNRTPGQSISPDVQDRVRATAERLGYRPHRGAQTLARGASHVVLYRLPDWPMGHAMRLHLAEFTRLLGEAGYAVVTETITAAPAVRPLWEVVDPDAVVQPVPLSEEESRALATLTITRVVAPTAAVDEAAYGLVEGTRHQVRHLTGLGHRRLAFARPGDPRLAGLAGLRATAAQQEARDAGCGELVVVDTPASATEAVAALAEVTDAGATGVVAYDDDVAAALIGAAALAGVAVPAELSVVGHDNAPLCDLVVPALTSVWIDHRDLGRRTAEAVLSLLTDRDAPTREPIVTHLAERCSTAPMPPKPSSPPAPPRDAGA</sequence>
<dbReference type="Proteomes" id="UP001434337">
    <property type="component" value="Chromosome"/>
</dbReference>
<dbReference type="Gene3D" id="1.10.260.40">
    <property type="entry name" value="lambda repressor-like DNA-binding domains"/>
    <property type="match status" value="1"/>
</dbReference>
<dbReference type="Pfam" id="PF00356">
    <property type="entry name" value="LacI"/>
    <property type="match status" value="1"/>
</dbReference>
<proteinExistence type="predicted"/>
<dbReference type="InterPro" id="IPR010982">
    <property type="entry name" value="Lambda_DNA-bd_dom_sf"/>
</dbReference>
<evidence type="ECO:0000256" key="2">
    <source>
        <dbReference type="ARBA" id="ARBA00023125"/>
    </source>
</evidence>
<organism evidence="6 7">
    <name type="scientific">Propioniciclava soli</name>
    <dbReference type="NCBI Taxonomy" id="2775081"/>
    <lineage>
        <taxon>Bacteria</taxon>
        <taxon>Bacillati</taxon>
        <taxon>Actinomycetota</taxon>
        <taxon>Actinomycetes</taxon>
        <taxon>Propionibacteriales</taxon>
        <taxon>Propionibacteriaceae</taxon>
        <taxon>Propioniciclava</taxon>
    </lineage>
</organism>
<dbReference type="RefSeq" id="WP_232548691.1">
    <property type="nucleotide sequence ID" value="NZ_CP115965.1"/>
</dbReference>
<protein>
    <submittedName>
        <fullName evidence="6">LacI family DNA-binding transcriptional regulator</fullName>
    </submittedName>
</protein>
<accession>A0ABZ3C7Q4</accession>
<dbReference type="CDD" id="cd01392">
    <property type="entry name" value="HTH_LacI"/>
    <property type="match status" value="1"/>
</dbReference>
<dbReference type="InterPro" id="IPR000843">
    <property type="entry name" value="HTH_LacI"/>
</dbReference>
<dbReference type="GO" id="GO:0003677">
    <property type="term" value="F:DNA binding"/>
    <property type="evidence" value="ECO:0007669"/>
    <property type="project" value="UniProtKB-KW"/>
</dbReference>
<dbReference type="Pfam" id="PF13377">
    <property type="entry name" value="Peripla_BP_3"/>
    <property type="match status" value="1"/>
</dbReference>
<dbReference type="PROSITE" id="PS50932">
    <property type="entry name" value="HTH_LACI_2"/>
    <property type="match status" value="1"/>
</dbReference>
<evidence type="ECO:0000259" key="5">
    <source>
        <dbReference type="PROSITE" id="PS50932"/>
    </source>
</evidence>
<dbReference type="EMBL" id="CP115965">
    <property type="protein sequence ID" value="WZW98813.1"/>
    <property type="molecule type" value="Genomic_DNA"/>
</dbReference>
<dbReference type="Gene3D" id="3.40.50.2300">
    <property type="match status" value="1"/>
</dbReference>
<keyword evidence="2 6" id="KW-0238">DNA-binding</keyword>